<organism evidence="1 2">
    <name type="scientific">Schistosoma bovis</name>
    <name type="common">Blood fluke</name>
    <dbReference type="NCBI Taxonomy" id="6184"/>
    <lineage>
        <taxon>Eukaryota</taxon>
        <taxon>Metazoa</taxon>
        <taxon>Spiralia</taxon>
        <taxon>Lophotrochozoa</taxon>
        <taxon>Platyhelminthes</taxon>
        <taxon>Trematoda</taxon>
        <taxon>Digenea</taxon>
        <taxon>Strigeidida</taxon>
        <taxon>Schistosomatoidea</taxon>
        <taxon>Schistosomatidae</taxon>
        <taxon>Schistosoma</taxon>
    </lineage>
</organism>
<evidence type="ECO:0000313" key="2">
    <source>
        <dbReference type="Proteomes" id="UP000290809"/>
    </source>
</evidence>
<feature type="non-terminal residue" evidence="1">
    <location>
        <position position="1"/>
    </location>
</feature>
<dbReference type="Proteomes" id="UP000290809">
    <property type="component" value="Unassembled WGS sequence"/>
</dbReference>
<dbReference type="STRING" id="6184.A0A430QIH2"/>
<sequence>AEPSKLIKLVNILNLIKSGDKIPVGILSNRPATNEVYHFTTNFQNRNTIVCFSCTFTTDNRLRGVPVAFLHKLDRLSVLILNDNKLDSLPSILPSRQLNQLVVYNNPFLPSDLVVKPSDVALTLLSCASTSFLRSNWYVFLYLFFLFQFRKMENYQIAITTNRFPTI</sequence>
<gene>
    <name evidence="1" type="ORF">DC041_0001325</name>
</gene>
<name>A0A430QIH2_SCHBO</name>
<evidence type="ECO:0000313" key="1">
    <source>
        <dbReference type="EMBL" id="RTG87475.1"/>
    </source>
</evidence>
<accession>A0A430QIH2</accession>
<dbReference type="Gene3D" id="3.80.10.10">
    <property type="entry name" value="Ribonuclease Inhibitor"/>
    <property type="match status" value="1"/>
</dbReference>
<reference evidence="1 2" key="1">
    <citation type="journal article" date="2019" name="PLoS Pathog.">
        <title>Genome sequence of the bovine parasite Schistosoma bovis Tanzania.</title>
        <authorList>
            <person name="Oey H."/>
            <person name="Zakrzewski M."/>
            <person name="Gobert G."/>
            <person name="Gravermann K."/>
            <person name="Stoye J."/>
            <person name="Jones M."/>
            <person name="Mcmanus D."/>
            <person name="Krause L."/>
        </authorList>
    </citation>
    <scope>NUCLEOTIDE SEQUENCE [LARGE SCALE GENOMIC DNA]</scope>
    <source>
        <strain evidence="1 2">TAN1997</strain>
    </source>
</reference>
<dbReference type="SUPFAM" id="SSF52075">
    <property type="entry name" value="Outer arm dynein light chain 1"/>
    <property type="match status" value="1"/>
</dbReference>
<protein>
    <submittedName>
        <fullName evidence="1">Uncharacterized protein</fullName>
    </submittedName>
</protein>
<keyword evidence="2" id="KW-1185">Reference proteome</keyword>
<dbReference type="EMBL" id="QMKO01001675">
    <property type="protein sequence ID" value="RTG87475.1"/>
    <property type="molecule type" value="Genomic_DNA"/>
</dbReference>
<comment type="caution">
    <text evidence="1">The sequence shown here is derived from an EMBL/GenBank/DDBJ whole genome shotgun (WGS) entry which is preliminary data.</text>
</comment>
<dbReference type="AlphaFoldDB" id="A0A430QIH2"/>
<dbReference type="InterPro" id="IPR032675">
    <property type="entry name" value="LRR_dom_sf"/>
</dbReference>
<proteinExistence type="predicted"/>